<dbReference type="Proteomes" id="UP001206206">
    <property type="component" value="Unassembled WGS sequence"/>
</dbReference>
<proteinExistence type="predicted"/>
<reference evidence="1 2" key="1">
    <citation type="submission" date="2022-06" db="EMBL/GenBank/DDBJ databases">
        <title>Draft genome sequence of type strain Streptomyces rubrisoli DSM 42083.</title>
        <authorList>
            <person name="Duangmal K."/>
            <person name="Klaysubun C."/>
        </authorList>
    </citation>
    <scope>NUCLEOTIDE SEQUENCE [LARGE SCALE GENOMIC DNA]</scope>
    <source>
        <strain evidence="1 2">DSM 42083</strain>
    </source>
</reference>
<comment type="caution">
    <text evidence="1">The sequence shown here is derived from an EMBL/GenBank/DDBJ whole genome shotgun (WGS) entry which is preliminary data.</text>
</comment>
<protein>
    <submittedName>
        <fullName evidence="1">Uncharacterized protein</fullName>
    </submittedName>
</protein>
<accession>A0ABT1PJC2</accession>
<evidence type="ECO:0000313" key="2">
    <source>
        <dbReference type="Proteomes" id="UP001206206"/>
    </source>
</evidence>
<evidence type="ECO:0000313" key="1">
    <source>
        <dbReference type="EMBL" id="MCQ4045455.1"/>
    </source>
</evidence>
<keyword evidence="2" id="KW-1185">Reference proteome</keyword>
<name>A0ABT1PJC2_9ACTN</name>
<dbReference type="RefSeq" id="WP_255931589.1">
    <property type="nucleotide sequence ID" value="NZ_JANFNH010000042.1"/>
</dbReference>
<organism evidence="1 2">
    <name type="scientific">Streptantibioticus rubrisoli</name>
    <dbReference type="NCBI Taxonomy" id="1387313"/>
    <lineage>
        <taxon>Bacteria</taxon>
        <taxon>Bacillati</taxon>
        <taxon>Actinomycetota</taxon>
        <taxon>Actinomycetes</taxon>
        <taxon>Kitasatosporales</taxon>
        <taxon>Streptomycetaceae</taxon>
        <taxon>Streptantibioticus</taxon>
    </lineage>
</organism>
<sequence>MLKVQGSDHLFWRAMGYVPARIAVWIYVPLNAADVDHLDNCSPADLLEGLIFDSHRERYVTVGVAEDNRLFFEREWLLPGGHGRPQLRKELLRFLLEALMLARDQDLPLSRREIVDRASQAVHELAISGS</sequence>
<dbReference type="EMBL" id="JANFNH010000042">
    <property type="protein sequence ID" value="MCQ4045455.1"/>
    <property type="molecule type" value="Genomic_DNA"/>
</dbReference>
<gene>
    <name evidence="1" type="ORF">NON19_26335</name>
</gene>